<dbReference type="RefSeq" id="WP_103462001.1">
    <property type="nucleotide sequence ID" value="NZ_PPXD01000030.1"/>
</dbReference>
<reference evidence="1 2" key="1">
    <citation type="submission" date="2018-01" db="EMBL/GenBank/DDBJ databases">
        <title>Cryobacterium sp. nov., from glaciers in China.</title>
        <authorList>
            <person name="Liu Q."/>
            <person name="Xin Y.-H."/>
        </authorList>
    </citation>
    <scope>NUCLEOTIDE SEQUENCE [LARGE SCALE GENOMIC DNA]</scope>
    <source>
        <strain evidence="1 2">TMN-42</strain>
    </source>
</reference>
<evidence type="ECO:0000313" key="1">
    <source>
        <dbReference type="EMBL" id="POH60886.1"/>
    </source>
</evidence>
<gene>
    <name evidence="1" type="ORF">C3B61_18830</name>
</gene>
<dbReference type="Pfam" id="PF04237">
    <property type="entry name" value="YjbR"/>
    <property type="match status" value="1"/>
</dbReference>
<proteinExistence type="predicted"/>
<dbReference type="Proteomes" id="UP000237340">
    <property type="component" value="Unassembled WGS sequence"/>
</dbReference>
<keyword evidence="2" id="KW-1185">Reference proteome</keyword>
<protein>
    <recommendedName>
        <fullName evidence="3">Phosphoribosylglycinamide formyltransferase</fullName>
    </recommendedName>
</protein>
<name>A0A2S3Z6W4_9MICO</name>
<accession>A0A2S3Z6W4</accession>
<dbReference type="Gene3D" id="3.90.1150.30">
    <property type="match status" value="1"/>
</dbReference>
<dbReference type="InterPro" id="IPR058532">
    <property type="entry name" value="YjbR/MT2646/Rv2570-like"/>
</dbReference>
<dbReference type="InterPro" id="IPR038056">
    <property type="entry name" value="YjbR-like_sf"/>
</dbReference>
<organism evidence="1 2">
    <name type="scientific">Cryobacterium zongtaii</name>
    <dbReference type="NCBI Taxonomy" id="1259217"/>
    <lineage>
        <taxon>Bacteria</taxon>
        <taxon>Bacillati</taxon>
        <taxon>Actinomycetota</taxon>
        <taxon>Actinomycetes</taxon>
        <taxon>Micrococcales</taxon>
        <taxon>Microbacteriaceae</taxon>
        <taxon>Cryobacterium</taxon>
    </lineage>
</organism>
<comment type="caution">
    <text evidence="1">The sequence shown here is derived from an EMBL/GenBank/DDBJ whole genome shotgun (WGS) entry which is preliminary data.</text>
</comment>
<sequence length="135" mass="15263">MEHPLLFDGPDAALERLRALCLAFPEAVEVLAWGRPTFRAGKKIFVTVGASMDRPHSMVFKPDPEERRALVQDARFFIPPYFGPAGWLAIDFDTPRADWVELAELVETSYRQVALKRQLAQLDRWRAPGAPEGSK</sequence>
<dbReference type="EMBL" id="PPXD01000030">
    <property type="protein sequence ID" value="POH60886.1"/>
    <property type="molecule type" value="Genomic_DNA"/>
</dbReference>
<evidence type="ECO:0008006" key="3">
    <source>
        <dbReference type="Google" id="ProtNLM"/>
    </source>
</evidence>
<dbReference type="SUPFAM" id="SSF142906">
    <property type="entry name" value="YjbR-like"/>
    <property type="match status" value="1"/>
</dbReference>
<dbReference type="AlphaFoldDB" id="A0A2S3Z6W4"/>
<evidence type="ECO:0000313" key="2">
    <source>
        <dbReference type="Proteomes" id="UP000237340"/>
    </source>
</evidence>